<dbReference type="RefSeq" id="XP_040768571.1">
    <property type="nucleotide sequence ID" value="XM_040906154.1"/>
</dbReference>
<feature type="compositionally biased region" description="Low complexity" evidence="1">
    <location>
        <begin position="11"/>
        <end position="21"/>
    </location>
</feature>
<dbReference type="EMBL" id="KV427608">
    <property type="protein sequence ID" value="KZT10831.1"/>
    <property type="molecule type" value="Genomic_DNA"/>
</dbReference>
<dbReference type="GeneID" id="63823183"/>
<evidence type="ECO:0000256" key="1">
    <source>
        <dbReference type="SAM" id="MobiDB-lite"/>
    </source>
</evidence>
<feature type="compositionally biased region" description="Polar residues" evidence="1">
    <location>
        <begin position="455"/>
        <end position="472"/>
    </location>
</feature>
<protein>
    <submittedName>
        <fullName evidence="2">Uncharacterized protein</fullName>
    </submittedName>
</protein>
<reference evidence="2 3" key="1">
    <citation type="journal article" date="2016" name="Mol. Biol. Evol.">
        <title>Comparative Genomics of Early-Diverging Mushroom-Forming Fungi Provides Insights into the Origins of Lignocellulose Decay Capabilities.</title>
        <authorList>
            <person name="Nagy L.G."/>
            <person name="Riley R."/>
            <person name="Tritt A."/>
            <person name="Adam C."/>
            <person name="Daum C."/>
            <person name="Floudas D."/>
            <person name="Sun H."/>
            <person name="Yadav J.S."/>
            <person name="Pangilinan J."/>
            <person name="Larsson K.H."/>
            <person name="Matsuura K."/>
            <person name="Barry K."/>
            <person name="Labutti K."/>
            <person name="Kuo R."/>
            <person name="Ohm R.A."/>
            <person name="Bhattacharya S.S."/>
            <person name="Shirouzu T."/>
            <person name="Yoshinaga Y."/>
            <person name="Martin F.M."/>
            <person name="Grigoriev I.V."/>
            <person name="Hibbett D.S."/>
        </authorList>
    </citation>
    <scope>NUCLEOTIDE SEQUENCE [LARGE SCALE GENOMIC DNA]</scope>
    <source>
        <strain evidence="2 3">93-53</strain>
    </source>
</reference>
<accession>A0A165GUH4</accession>
<evidence type="ECO:0000313" key="3">
    <source>
        <dbReference type="Proteomes" id="UP000076871"/>
    </source>
</evidence>
<sequence>MLGPPPSAAGPSQRSQRSPQSTARKQEDPERPESAPQLGQPSIHFPEPPQKPTYASAAQLQPAYVHNHNATANSSYQYYNYPLQPTVGWGNAWPMNAYAFPAGYHYSFPQAQYSPQDGHNKSAVTTGTADAELLRDKRSPSPSLAPQTFHRHWDSIFKSFFASVGLSQALRGFEADMVIMNPEWERENIPKALDELRCNLTKLAANDASKVDNTSNSVEPQEQALDTRKLGYAHFAQGVEHRSQESITKSISRFLAQSRGRNDVSNRSEFLNSIAEKRRRLNEGGDFSVGISSCARTDAKTQDREIQMKYDIAKNEDGPLRRTVQNASAGKQADSGQPHRNSVADSDNRSFFPDRFHGLDERLRNIESHLAVRYVPSSPRSMLDRLKYLEDHIVQLERDYPPWAALHFNQPRRGWPPPPRPTPIVVPSHLASVSVQDGQARSSLWNIDSQEAHPQASTSQSMPSSANENADTNPAKGKGRSTRNASSLHKAVMEKLEVQKAMHDFITGSGTAE</sequence>
<feature type="region of interest" description="Disordered" evidence="1">
    <location>
        <begin position="451"/>
        <end position="494"/>
    </location>
</feature>
<dbReference type="InParanoid" id="A0A165GUH4"/>
<name>A0A165GUH4_9APHY</name>
<organism evidence="2 3">
    <name type="scientific">Laetiporus sulphureus 93-53</name>
    <dbReference type="NCBI Taxonomy" id="1314785"/>
    <lineage>
        <taxon>Eukaryota</taxon>
        <taxon>Fungi</taxon>
        <taxon>Dikarya</taxon>
        <taxon>Basidiomycota</taxon>
        <taxon>Agaricomycotina</taxon>
        <taxon>Agaricomycetes</taxon>
        <taxon>Polyporales</taxon>
        <taxon>Laetiporus</taxon>
    </lineage>
</organism>
<dbReference type="Proteomes" id="UP000076871">
    <property type="component" value="Unassembled WGS sequence"/>
</dbReference>
<proteinExistence type="predicted"/>
<dbReference type="AlphaFoldDB" id="A0A165GUH4"/>
<feature type="compositionally biased region" description="Basic and acidic residues" evidence="1">
    <location>
        <begin position="24"/>
        <end position="33"/>
    </location>
</feature>
<evidence type="ECO:0000313" key="2">
    <source>
        <dbReference type="EMBL" id="KZT10831.1"/>
    </source>
</evidence>
<gene>
    <name evidence="2" type="ORF">LAESUDRAFT_693231</name>
</gene>
<feature type="region of interest" description="Disordered" evidence="1">
    <location>
        <begin position="1"/>
        <end position="55"/>
    </location>
</feature>
<dbReference type="STRING" id="1314785.A0A165GUH4"/>
<dbReference type="OrthoDB" id="5531344at2759"/>
<keyword evidence="3" id="KW-1185">Reference proteome</keyword>
<feature type="region of interest" description="Disordered" evidence="1">
    <location>
        <begin position="326"/>
        <end position="351"/>
    </location>
</feature>
<feature type="compositionally biased region" description="Polar residues" evidence="1">
    <location>
        <begin position="326"/>
        <end position="345"/>
    </location>
</feature>